<reference evidence="1" key="1">
    <citation type="submission" date="2021-05" db="EMBL/GenBank/DDBJ databases">
        <authorList>
            <person name="Scholz U."/>
            <person name="Mascher M."/>
            <person name="Fiebig A."/>
        </authorList>
    </citation>
    <scope>NUCLEOTIDE SEQUENCE [LARGE SCALE GENOMIC DNA]</scope>
</reference>
<name>A0ACD5XPV9_AVESA</name>
<accession>A0ACD5XPV9</accession>
<reference evidence="1" key="2">
    <citation type="submission" date="2025-09" db="UniProtKB">
        <authorList>
            <consortium name="EnsemblPlants"/>
        </authorList>
    </citation>
    <scope>IDENTIFICATION</scope>
</reference>
<protein>
    <submittedName>
        <fullName evidence="1">Uncharacterized protein</fullName>
    </submittedName>
</protein>
<dbReference type="EnsemblPlants" id="AVESA.00010b.r2.5AG0831390.1">
    <property type="protein sequence ID" value="AVESA.00010b.r2.5AG0831390.1.CDS"/>
    <property type="gene ID" value="AVESA.00010b.r2.5AG0831390"/>
</dbReference>
<evidence type="ECO:0000313" key="2">
    <source>
        <dbReference type="Proteomes" id="UP001732700"/>
    </source>
</evidence>
<organism evidence="1 2">
    <name type="scientific">Avena sativa</name>
    <name type="common">Oat</name>
    <dbReference type="NCBI Taxonomy" id="4498"/>
    <lineage>
        <taxon>Eukaryota</taxon>
        <taxon>Viridiplantae</taxon>
        <taxon>Streptophyta</taxon>
        <taxon>Embryophyta</taxon>
        <taxon>Tracheophyta</taxon>
        <taxon>Spermatophyta</taxon>
        <taxon>Magnoliopsida</taxon>
        <taxon>Liliopsida</taxon>
        <taxon>Poales</taxon>
        <taxon>Poaceae</taxon>
        <taxon>BOP clade</taxon>
        <taxon>Pooideae</taxon>
        <taxon>Poodae</taxon>
        <taxon>Poeae</taxon>
        <taxon>Poeae Chloroplast Group 1 (Aveneae type)</taxon>
        <taxon>Aveninae</taxon>
        <taxon>Avena</taxon>
    </lineage>
</organism>
<keyword evidence="2" id="KW-1185">Reference proteome</keyword>
<dbReference type="Proteomes" id="UP001732700">
    <property type="component" value="Chromosome 5A"/>
</dbReference>
<evidence type="ECO:0000313" key="1">
    <source>
        <dbReference type="EnsemblPlants" id="AVESA.00010b.r2.5AG0831390.1.CDS"/>
    </source>
</evidence>
<sequence>MTINPRLVALAIVVAAAFLSSSSSPRRSDDVRAVVEISDVELIPVDGGAAGPESVAFGAGGEGPYAGVSDGRVIRWIPEERRWVEHSSAAAPELLDSCRGSQDPTKEHECGRPLGLKFNNRTGELYVADAYFGLRVVSPEDNVSRPLGPEQAGSPFSFANGVEIDHETGVVYFTETSTRFQRREFLNIVISGDATGRLLKYEPSSNEVEVLADGMAFPNGLLMSEDGSHLLLAETTTGKIYRYWLKTAKASTLEELVQLQGFPDNIEASPRGGFWVGLHGKRGKLAEWSTTYPWLRRLVMKLPPRRVQRVMAFLSRFGRHVIALRVSEEGEVMEEIVVHGAAREMFGSISEVEERDGRLWIGSVHLPFLGLYRL</sequence>
<proteinExistence type="predicted"/>